<feature type="compositionally biased region" description="Polar residues" evidence="1">
    <location>
        <begin position="14"/>
        <end position="31"/>
    </location>
</feature>
<name>A0AAE2CXK4_9LAMI</name>
<evidence type="ECO:0000313" key="2">
    <source>
        <dbReference type="EMBL" id="KAK4438125.1"/>
    </source>
</evidence>
<gene>
    <name evidence="2" type="ORF">Salat_0146600</name>
</gene>
<organism evidence="2 3">
    <name type="scientific">Sesamum alatum</name>
    <dbReference type="NCBI Taxonomy" id="300844"/>
    <lineage>
        <taxon>Eukaryota</taxon>
        <taxon>Viridiplantae</taxon>
        <taxon>Streptophyta</taxon>
        <taxon>Embryophyta</taxon>
        <taxon>Tracheophyta</taxon>
        <taxon>Spermatophyta</taxon>
        <taxon>Magnoliopsida</taxon>
        <taxon>eudicotyledons</taxon>
        <taxon>Gunneridae</taxon>
        <taxon>Pentapetalae</taxon>
        <taxon>asterids</taxon>
        <taxon>lamiids</taxon>
        <taxon>Lamiales</taxon>
        <taxon>Pedaliaceae</taxon>
        <taxon>Sesamum</taxon>
    </lineage>
</organism>
<dbReference type="EMBL" id="JACGWO010000001">
    <property type="protein sequence ID" value="KAK4438125.1"/>
    <property type="molecule type" value="Genomic_DNA"/>
</dbReference>
<protein>
    <submittedName>
        <fullName evidence="2">Uncharacterized protein</fullName>
    </submittedName>
</protein>
<sequence>MSTCDDAHEPPSFPTHTPHSDNNLPSTQIPPSDNDLPYTTPDQPIDLAPSPTLPPLDCVTAAPPPDPSAPIRRSSRYTLDIIQDAGLMGCKAASTPFPQGLKLCNDCGEPLAKPDQYRRLVGQLLYLSFTRLNITHCFSSSATRLVRFDCSEV</sequence>
<accession>A0AAE2CXK4</accession>
<feature type="region of interest" description="Disordered" evidence="1">
    <location>
        <begin position="1"/>
        <end position="73"/>
    </location>
</feature>
<comment type="caution">
    <text evidence="2">The sequence shown here is derived from an EMBL/GenBank/DDBJ whole genome shotgun (WGS) entry which is preliminary data.</text>
</comment>
<reference evidence="2" key="1">
    <citation type="submission" date="2020-06" db="EMBL/GenBank/DDBJ databases">
        <authorList>
            <person name="Li T."/>
            <person name="Hu X."/>
            <person name="Zhang T."/>
            <person name="Song X."/>
            <person name="Zhang H."/>
            <person name="Dai N."/>
            <person name="Sheng W."/>
            <person name="Hou X."/>
            <person name="Wei L."/>
        </authorList>
    </citation>
    <scope>NUCLEOTIDE SEQUENCE</scope>
    <source>
        <strain evidence="2">3651</strain>
        <tissue evidence="2">Leaf</tissue>
    </source>
</reference>
<dbReference type="Proteomes" id="UP001293254">
    <property type="component" value="Unassembled WGS sequence"/>
</dbReference>
<reference evidence="2" key="2">
    <citation type="journal article" date="2024" name="Plant">
        <title>Genomic evolution and insights into agronomic trait innovations of Sesamum species.</title>
        <authorList>
            <person name="Miao H."/>
            <person name="Wang L."/>
            <person name="Qu L."/>
            <person name="Liu H."/>
            <person name="Sun Y."/>
            <person name="Le M."/>
            <person name="Wang Q."/>
            <person name="Wei S."/>
            <person name="Zheng Y."/>
            <person name="Lin W."/>
            <person name="Duan Y."/>
            <person name="Cao H."/>
            <person name="Xiong S."/>
            <person name="Wang X."/>
            <person name="Wei L."/>
            <person name="Li C."/>
            <person name="Ma Q."/>
            <person name="Ju M."/>
            <person name="Zhao R."/>
            <person name="Li G."/>
            <person name="Mu C."/>
            <person name="Tian Q."/>
            <person name="Mei H."/>
            <person name="Zhang T."/>
            <person name="Gao T."/>
            <person name="Zhang H."/>
        </authorList>
    </citation>
    <scope>NUCLEOTIDE SEQUENCE</scope>
    <source>
        <strain evidence="2">3651</strain>
    </source>
</reference>
<evidence type="ECO:0000313" key="3">
    <source>
        <dbReference type="Proteomes" id="UP001293254"/>
    </source>
</evidence>
<evidence type="ECO:0000256" key="1">
    <source>
        <dbReference type="SAM" id="MobiDB-lite"/>
    </source>
</evidence>
<dbReference type="AlphaFoldDB" id="A0AAE2CXK4"/>
<keyword evidence="3" id="KW-1185">Reference proteome</keyword>
<proteinExistence type="predicted"/>